<reference evidence="6 7" key="1">
    <citation type="submission" date="2019-02" db="EMBL/GenBank/DDBJ databases">
        <title>Genome sequencing of the rare red list fungi Antrodiella citrinella (Flaviporus citrinellus).</title>
        <authorList>
            <person name="Buettner E."/>
            <person name="Kellner H."/>
        </authorList>
    </citation>
    <scope>NUCLEOTIDE SEQUENCE [LARGE SCALE GENOMIC DNA]</scope>
    <source>
        <strain evidence="6 7">DSM 108506</strain>
    </source>
</reference>
<dbReference type="Proteomes" id="UP000308730">
    <property type="component" value="Unassembled WGS sequence"/>
</dbReference>
<dbReference type="GO" id="GO:0005737">
    <property type="term" value="C:cytoplasm"/>
    <property type="evidence" value="ECO:0007669"/>
    <property type="project" value="TreeGrafter"/>
</dbReference>
<comment type="caution">
    <text evidence="6">The sequence shown here is derived from an EMBL/GenBank/DDBJ whole genome shotgun (WGS) entry which is preliminary data.</text>
</comment>
<feature type="active site" evidence="4">
    <location>
        <position position="215"/>
    </location>
</feature>
<dbReference type="AlphaFoldDB" id="A0A4S4MM04"/>
<dbReference type="Gene3D" id="3.40.309.10">
    <property type="entry name" value="Aldehyde Dehydrogenase, Chain A, domain 2"/>
    <property type="match status" value="1"/>
</dbReference>
<feature type="domain" description="Aldehyde dehydrogenase" evidence="5">
    <location>
        <begin position="25"/>
        <end position="441"/>
    </location>
</feature>
<evidence type="ECO:0000256" key="4">
    <source>
        <dbReference type="PIRSR" id="PIRSR036492-1"/>
    </source>
</evidence>
<dbReference type="PANTHER" id="PTHR43570">
    <property type="entry name" value="ALDEHYDE DEHYDROGENASE"/>
    <property type="match status" value="1"/>
</dbReference>
<evidence type="ECO:0000256" key="2">
    <source>
        <dbReference type="ARBA" id="ARBA00023002"/>
    </source>
</evidence>
<evidence type="ECO:0000256" key="1">
    <source>
        <dbReference type="ARBA" id="ARBA00009986"/>
    </source>
</evidence>
<accession>A0A4S4MM04</accession>
<evidence type="ECO:0000256" key="3">
    <source>
        <dbReference type="PIRNR" id="PIRNR036492"/>
    </source>
</evidence>
<dbReference type="PANTHER" id="PTHR43570:SF16">
    <property type="entry name" value="ALDEHYDE DEHYDROGENASE TYPE III, ISOFORM Q"/>
    <property type="match status" value="1"/>
</dbReference>
<comment type="similarity">
    <text evidence="1 3">Belongs to the aldehyde dehydrogenase family.</text>
</comment>
<evidence type="ECO:0000313" key="7">
    <source>
        <dbReference type="Proteomes" id="UP000308730"/>
    </source>
</evidence>
<evidence type="ECO:0000259" key="5">
    <source>
        <dbReference type="Pfam" id="PF00171"/>
    </source>
</evidence>
<dbReference type="InterPro" id="IPR015590">
    <property type="entry name" value="Aldehyde_DH_dom"/>
</dbReference>
<dbReference type="InterPro" id="IPR012394">
    <property type="entry name" value="Aldehyde_DH_NAD(P)"/>
</dbReference>
<dbReference type="Gene3D" id="3.40.605.10">
    <property type="entry name" value="Aldehyde Dehydrogenase, Chain A, domain 1"/>
    <property type="match status" value="1"/>
</dbReference>
<dbReference type="SUPFAM" id="SSF53720">
    <property type="entry name" value="ALDH-like"/>
    <property type="match status" value="1"/>
</dbReference>
<keyword evidence="2 3" id="KW-0560">Oxidoreductase</keyword>
<dbReference type="PIRSF" id="PIRSF036492">
    <property type="entry name" value="ALDH"/>
    <property type="match status" value="1"/>
</dbReference>
<dbReference type="InterPro" id="IPR016162">
    <property type="entry name" value="Ald_DH_N"/>
</dbReference>
<dbReference type="Pfam" id="PF00171">
    <property type="entry name" value="Aldedh"/>
    <property type="match status" value="1"/>
</dbReference>
<dbReference type="InterPro" id="IPR016163">
    <property type="entry name" value="Ald_DH_C"/>
</dbReference>
<proteinExistence type="inferred from homology"/>
<dbReference type="GO" id="GO:0006081">
    <property type="term" value="P:aldehyde metabolic process"/>
    <property type="evidence" value="ECO:0007669"/>
    <property type="project" value="InterPro"/>
</dbReference>
<evidence type="ECO:0000313" key="6">
    <source>
        <dbReference type="EMBL" id="THH26924.1"/>
    </source>
</evidence>
<name>A0A4S4MM04_9APHY</name>
<dbReference type="OrthoDB" id="440325at2759"/>
<sequence length="533" mass="58632">MQPTLLDDIPKLREELLQGFMSGKMRPIPYRKEQIAKLAYMVQDNIDDFRAALASDLGRNELEADFLDIQPTLNEILLAHKNVEKWNTPDKVPFSVNWFAMSPSIRKDPKGVVLIISPFNFPMLLILGPLAGAFAAGCTVVLKSSELSPKVSGVIAKLIPQYFDPDVCRVVIGSIAESTKLLELPWDHILYTGSGRVARVILTAAAKTLTSVTTEASAISMYLTSQMTVYAGKNPVVLDPKMDLKLAARRILWGKFTNCGQICASPDYLLLPQEIHEEFIKELLDVYAEFYPEGAKNSDSYARMATQSHAERMQRLISQTKGKIIIGGDTDVENRFVSPTIVTNVLNDDVLMEDELFGPILPILTVKNEDEAIQDHALTIYVFSEDAAFRSKVYDNTRSGAAIANDVVIYHSTTGLPFGGIGPSGSGGATTGKFNYDIFTHLRASLVGRALVDKILLKNRYPPHTAAKAKALAFAMNQKFPPRPKSLRALSNGVVKLAKTNRWRLWFAVAMLAAVASAAARLTNLRSLFAATP</sequence>
<keyword evidence="7" id="KW-1185">Reference proteome</keyword>
<dbReference type="InterPro" id="IPR016161">
    <property type="entry name" value="Ald_DH/histidinol_DH"/>
</dbReference>
<feature type="active site" evidence="4">
    <location>
        <position position="263"/>
    </location>
</feature>
<protein>
    <recommendedName>
        <fullName evidence="3">Aldehyde dehydrogenase</fullName>
    </recommendedName>
</protein>
<organism evidence="6 7">
    <name type="scientific">Antrodiella citrinella</name>
    <dbReference type="NCBI Taxonomy" id="2447956"/>
    <lineage>
        <taxon>Eukaryota</taxon>
        <taxon>Fungi</taxon>
        <taxon>Dikarya</taxon>
        <taxon>Basidiomycota</taxon>
        <taxon>Agaricomycotina</taxon>
        <taxon>Agaricomycetes</taxon>
        <taxon>Polyporales</taxon>
        <taxon>Steccherinaceae</taxon>
        <taxon>Antrodiella</taxon>
    </lineage>
</organism>
<gene>
    <name evidence="6" type="ORF">EUX98_g7260</name>
</gene>
<dbReference type="EMBL" id="SGPM01000296">
    <property type="protein sequence ID" value="THH26924.1"/>
    <property type="molecule type" value="Genomic_DNA"/>
</dbReference>
<dbReference type="GO" id="GO:0004029">
    <property type="term" value="F:aldehyde dehydrogenase (NAD+) activity"/>
    <property type="evidence" value="ECO:0007669"/>
    <property type="project" value="TreeGrafter"/>
</dbReference>